<dbReference type="AlphaFoldDB" id="A0A915JEZ9"/>
<reference evidence="3" key="1">
    <citation type="submission" date="2022-11" db="UniProtKB">
        <authorList>
            <consortium name="WormBaseParasite"/>
        </authorList>
    </citation>
    <scope>IDENTIFICATION</scope>
</reference>
<organism evidence="2 3">
    <name type="scientific">Romanomermis culicivorax</name>
    <name type="common">Nematode worm</name>
    <dbReference type="NCBI Taxonomy" id="13658"/>
    <lineage>
        <taxon>Eukaryota</taxon>
        <taxon>Metazoa</taxon>
        <taxon>Ecdysozoa</taxon>
        <taxon>Nematoda</taxon>
        <taxon>Enoplea</taxon>
        <taxon>Dorylaimia</taxon>
        <taxon>Mermithida</taxon>
        <taxon>Mermithoidea</taxon>
        <taxon>Mermithidae</taxon>
        <taxon>Romanomermis</taxon>
    </lineage>
</organism>
<feature type="compositionally biased region" description="Basic and acidic residues" evidence="1">
    <location>
        <begin position="140"/>
        <end position="150"/>
    </location>
</feature>
<evidence type="ECO:0000256" key="1">
    <source>
        <dbReference type="SAM" id="MobiDB-lite"/>
    </source>
</evidence>
<sequence>MDVQIPQAPSTSAPALDRHGQPIGKLGGYEHSVKCKQHLHERAEPCKSHKTRTTDEPHTRGMPPSSTSRTECGKMPSKRTTHHLEQPNQQKAGETTSQTSSQPSATLQPKVMTTKRAAPSNQPPPVHQSDSHRSHHKSHSHEDCHRKETQQPHTTSCDSCQQNAVLMHHCTAPKGNKRPRCTLPVSSKRRTSTVSTDHH</sequence>
<protein>
    <submittedName>
        <fullName evidence="3">Uncharacterized protein</fullName>
    </submittedName>
</protein>
<feature type="compositionally biased region" description="Basic and acidic residues" evidence="1">
    <location>
        <begin position="38"/>
        <end position="59"/>
    </location>
</feature>
<dbReference type="Proteomes" id="UP000887565">
    <property type="component" value="Unplaced"/>
</dbReference>
<dbReference type="WBParaSite" id="nRc.2.0.1.t25100-RA">
    <property type="protein sequence ID" value="nRc.2.0.1.t25100-RA"/>
    <property type="gene ID" value="nRc.2.0.1.g25100"/>
</dbReference>
<proteinExistence type="predicted"/>
<feature type="region of interest" description="Disordered" evidence="1">
    <location>
        <begin position="169"/>
        <end position="199"/>
    </location>
</feature>
<evidence type="ECO:0000313" key="2">
    <source>
        <dbReference type="Proteomes" id="UP000887565"/>
    </source>
</evidence>
<name>A0A915JEZ9_ROMCU</name>
<keyword evidence="2" id="KW-1185">Reference proteome</keyword>
<feature type="region of interest" description="Disordered" evidence="1">
    <location>
        <begin position="1"/>
        <end position="157"/>
    </location>
</feature>
<accession>A0A915JEZ9</accession>
<feature type="compositionally biased region" description="Low complexity" evidence="1">
    <location>
        <begin position="95"/>
        <end position="108"/>
    </location>
</feature>
<evidence type="ECO:0000313" key="3">
    <source>
        <dbReference type="WBParaSite" id="nRc.2.0.1.t25100-RA"/>
    </source>
</evidence>